<keyword evidence="1" id="KW-1133">Transmembrane helix</keyword>
<comment type="caution">
    <text evidence="2">The sequence shown here is derived from an EMBL/GenBank/DDBJ whole genome shotgun (WGS) entry which is preliminary data.</text>
</comment>
<dbReference type="Proteomes" id="UP000738359">
    <property type="component" value="Unassembled WGS sequence"/>
</dbReference>
<name>A0A9P6LUW1_MORAP</name>
<feature type="transmembrane region" description="Helical" evidence="1">
    <location>
        <begin position="24"/>
        <end position="45"/>
    </location>
</feature>
<keyword evidence="1" id="KW-0812">Transmembrane</keyword>
<reference evidence="2" key="1">
    <citation type="journal article" date="2020" name="Fungal Divers.">
        <title>Resolving the Mortierellaceae phylogeny through synthesis of multi-gene phylogenetics and phylogenomics.</title>
        <authorList>
            <person name="Vandepol N."/>
            <person name="Liber J."/>
            <person name="Desiro A."/>
            <person name="Na H."/>
            <person name="Kennedy M."/>
            <person name="Barry K."/>
            <person name="Grigoriev I.V."/>
            <person name="Miller A.N."/>
            <person name="O'Donnell K."/>
            <person name="Stajich J.E."/>
            <person name="Bonito G."/>
        </authorList>
    </citation>
    <scope>NUCLEOTIDE SEQUENCE</scope>
    <source>
        <strain evidence="2">CK1249</strain>
    </source>
</reference>
<dbReference type="AlphaFoldDB" id="A0A9P6LUW1"/>
<keyword evidence="3" id="KW-1185">Reference proteome</keyword>
<evidence type="ECO:0000313" key="3">
    <source>
        <dbReference type="Proteomes" id="UP000738359"/>
    </source>
</evidence>
<dbReference type="EMBL" id="JAAAHY010002973">
    <property type="protein sequence ID" value="KAF9943692.1"/>
    <property type="molecule type" value="Genomic_DNA"/>
</dbReference>
<sequence>NVFSAFVNYTVPESFLENFNLVDYLILFKKYSALALVFGYLEFWLRPRSNYDT</sequence>
<feature type="non-terminal residue" evidence="2">
    <location>
        <position position="1"/>
    </location>
</feature>
<proteinExistence type="predicted"/>
<evidence type="ECO:0000313" key="2">
    <source>
        <dbReference type="EMBL" id="KAF9943692.1"/>
    </source>
</evidence>
<protein>
    <submittedName>
        <fullName evidence="2">Uncharacterized protein</fullName>
    </submittedName>
</protein>
<keyword evidence="1" id="KW-0472">Membrane</keyword>
<gene>
    <name evidence="2" type="ORF">BGZ70_005568</name>
</gene>
<accession>A0A9P6LUW1</accession>
<evidence type="ECO:0000256" key="1">
    <source>
        <dbReference type="SAM" id="Phobius"/>
    </source>
</evidence>
<organism evidence="2 3">
    <name type="scientific">Mortierella alpina</name>
    <name type="common">Oleaginous fungus</name>
    <name type="synonym">Mortierella renispora</name>
    <dbReference type="NCBI Taxonomy" id="64518"/>
    <lineage>
        <taxon>Eukaryota</taxon>
        <taxon>Fungi</taxon>
        <taxon>Fungi incertae sedis</taxon>
        <taxon>Mucoromycota</taxon>
        <taxon>Mortierellomycotina</taxon>
        <taxon>Mortierellomycetes</taxon>
        <taxon>Mortierellales</taxon>
        <taxon>Mortierellaceae</taxon>
        <taxon>Mortierella</taxon>
    </lineage>
</organism>